<protein>
    <submittedName>
        <fullName evidence="1">Uncharacterized protein</fullName>
    </submittedName>
</protein>
<evidence type="ECO:0000313" key="2">
    <source>
        <dbReference type="Proteomes" id="UP001500460"/>
    </source>
</evidence>
<dbReference type="Proteomes" id="UP001500460">
    <property type="component" value="Unassembled WGS sequence"/>
</dbReference>
<keyword evidence="2" id="KW-1185">Reference proteome</keyword>
<proteinExistence type="predicted"/>
<comment type="caution">
    <text evidence="1">The sequence shown here is derived from an EMBL/GenBank/DDBJ whole genome shotgun (WGS) entry which is preliminary data.</text>
</comment>
<name>A0ABP5X144_9ACTN</name>
<dbReference type="RefSeq" id="WP_344603776.1">
    <property type="nucleotide sequence ID" value="NZ_BAAATK010000018.1"/>
</dbReference>
<sequence>MDSVDFTPRDIPALRRAARYLRRTELELPSTADPKTHDAILVSALRLDGEADALGGQAPDPSVKDTRRPIFNQLVAPGAGGRMWHEEAKALLDAHEDAVRAAAAVGMLRLQGAMLALHPRTDNPRHGCCAPPKLCRGHRPECRSSEHTIGGQVPWPCRSLRAVGIRSDSDADAVRQALAELERQADPHGYPSRKKGTRGRAVHATRQMHDGIGDIGACGVYFPRDMESSLEDPDAEVTCLACIKALAFKKQTDDELEAALDGGSAHRCNLPPTRRLPCGCCPHQVCEDCARCAHKCECGTGGTPTK</sequence>
<reference evidence="2" key="1">
    <citation type="journal article" date="2019" name="Int. J. Syst. Evol. Microbiol.">
        <title>The Global Catalogue of Microorganisms (GCM) 10K type strain sequencing project: providing services to taxonomists for standard genome sequencing and annotation.</title>
        <authorList>
            <consortium name="The Broad Institute Genomics Platform"/>
            <consortium name="The Broad Institute Genome Sequencing Center for Infectious Disease"/>
            <person name="Wu L."/>
            <person name="Ma J."/>
        </authorList>
    </citation>
    <scope>NUCLEOTIDE SEQUENCE [LARGE SCALE GENOMIC DNA]</scope>
    <source>
        <strain evidence="2">JCM 6922</strain>
    </source>
</reference>
<organism evidence="1 2">
    <name type="scientific">Streptomyces glaucus</name>
    <dbReference type="NCBI Taxonomy" id="284029"/>
    <lineage>
        <taxon>Bacteria</taxon>
        <taxon>Bacillati</taxon>
        <taxon>Actinomycetota</taxon>
        <taxon>Actinomycetes</taxon>
        <taxon>Kitasatosporales</taxon>
        <taxon>Streptomycetaceae</taxon>
        <taxon>Streptomyces</taxon>
    </lineage>
</organism>
<accession>A0ABP5X144</accession>
<gene>
    <name evidence="1" type="ORF">GCM10010421_31730</name>
</gene>
<dbReference type="EMBL" id="BAAATK010000018">
    <property type="protein sequence ID" value="GAA2439181.1"/>
    <property type="molecule type" value="Genomic_DNA"/>
</dbReference>
<evidence type="ECO:0000313" key="1">
    <source>
        <dbReference type="EMBL" id="GAA2439181.1"/>
    </source>
</evidence>